<dbReference type="EMBL" id="BEYU01000113">
    <property type="protein sequence ID" value="GBG32053.1"/>
    <property type="molecule type" value="Genomic_DNA"/>
</dbReference>
<dbReference type="Proteomes" id="UP000241890">
    <property type="component" value="Unassembled WGS sequence"/>
</dbReference>
<comment type="caution">
    <text evidence="2">The sequence shown here is derived from an EMBL/GenBank/DDBJ whole genome shotgun (WGS) entry which is preliminary data.</text>
</comment>
<sequence length="419" mass="45904">MDGLHGGDIDDGASRGDGMIPSPVWATEVSFEVEQEGDDNGELGPFARETTSTQQDQDQVQAPLAQNSDTFEISRLDGADSWEVTNAVDDDVDDISALDVSIEHASAYDSDSEVFLEQLNMLSLNDHDDEQDQDCSPLNDPFACAKRKSAAPQASHPLPPPPPPLPHVCIEESPARVKPALTVMNPFFSSAKEHFPPWDEAFREVADEDTFEEALKDNGDLNLSIDTMAVLNAEVFDRCTPVKCINPPGLLRDPNALALESKLPIEHLRTPFVDGTLPPSGRKVRRTLRATGKAVQPHTPGSLLFVVMANATFANEDKISGPRELQLTLYNAFPRDFPNDGRFPDSRISSLVLVVVVVIDVVETNRGRLVFTSSRTFAFGVQLLFHDELTRFMPFASISHFATIAIFATAARSEPPTTH</sequence>
<feature type="region of interest" description="Disordered" evidence="1">
    <location>
        <begin position="1"/>
        <end position="69"/>
    </location>
</feature>
<dbReference type="InParanoid" id="A0A2R5GTT7"/>
<dbReference type="AlphaFoldDB" id="A0A2R5GTT7"/>
<evidence type="ECO:0000256" key="1">
    <source>
        <dbReference type="SAM" id="MobiDB-lite"/>
    </source>
</evidence>
<feature type="region of interest" description="Disordered" evidence="1">
    <location>
        <begin position="128"/>
        <end position="163"/>
    </location>
</feature>
<feature type="compositionally biased region" description="Acidic residues" evidence="1">
    <location>
        <begin position="31"/>
        <end position="41"/>
    </location>
</feature>
<protein>
    <submittedName>
        <fullName evidence="2">Uncharacterized protein</fullName>
    </submittedName>
</protein>
<gene>
    <name evidence="2" type="ORF">FCC1311_082782</name>
</gene>
<feature type="compositionally biased region" description="Basic and acidic residues" evidence="1">
    <location>
        <begin position="1"/>
        <end position="14"/>
    </location>
</feature>
<evidence type="ECO:0000313" key="2">
    <source>
        <dbReference type="EMBL" id="GBG32053.1"/>
    </source>
</evidence>
<proteinExistence type="predicted"/>
<accession>A0A2R5GTT7</accession>
<reference evidence="2 3" key="1">
    <citation type="submission" date="2017-12" db="EMBL/GenBank/DDBJ databases">
        <title>Sequencing, de novo assembly and annotation of complete genome of a new Thraustochytrid species, strain FCC1311.</title>
        <authorList>
            <person name="Sedici K."/>
            <person name="Godart F."/>
            <person name="Aiese Cigliano R."/>
            <person name="Sanseverino W."/>
            <person name="Barakat M."/>
            <person name="Ortet P."/>
            <person name="Marechal E."/>
            <person name="Cagnac O."/>
            <person name="Amato A."/>
        </authorList>
    </citation>
    <scope>NUCLEOTIDE SEQUENCE [LARGE SCALE GENOMIC DNA]</scope>
</reference>
<organism evidence="2 3">
    <name type="scientific">Hondaea fermentalgiana</name>
    <dbReference type="NCBI Taxonomy" id="2315210"/>
    <lineage>
        <taxon>Eukaryota</taxon>
        <taxon>Sar</taxon>
        <taxon>Stramenopiles</taxon>
        <taxon>Bigyra</taxon>
        <taxon>Labyrinthulomycetes</taxon>
        <taxon>Thraustochytrida</taxon>
        <taxon>Thraustochytriidae</taxon>
        <taxon>Hondaea</taxon>
    </lineage>
</organism>
<name>A0A2R5GTT7_9STRA</name>
<keyword evidence="3" id="KW-1185">Reference proteome</keyword>
<evidence type="ECO:0000313" key="3">
    <source>
        <dbReference type="Proteomes" id="UP000241890"/>
    </source>
</evidence>